<dbReference type="InterPro" id="IPR026116">
    <property type="entry name" value="GT18_cat"/>
</dbReference>
<reference evidence="3" key="1">
    <citation type="submission" date="2024-06" db="EMBL/GenBank/DDBJ databases">
        <title>Multi-omics analyses provide insights into the biosynthesis of the anticancer antibiotic pleurotin in Hohenbuehelia grisea.</title>
        <authorList>
            <person name="Weaver J.A."/>
            <person name="Alberti F."/>
        </authorList>
    </citation>
    <scope>NUCLEOTIDE SEQUENCE [LARGE SCALE GENOMIC DNA]</scope>
    <source>
        <strain evidence="3">T-177</strain>
    </source>
</reference>
<comment type="caution">
    <text evidence="2">The sequence shown here is derived from an EMBL/GenBank/DDBJ whole genome shotgun (WGS) entry which is preliminary data.</text>
</comment>
<evidence type="ECO:0000313" key="2">
    <source>
        <dbReference type="EMBL" id="KAL0947212.1"/>
    </source>
</evidence>
<gene>
    <name evidence="2" type="ORF">HGRIS_013330</name>
</gene>
<dbReference type="Pfam" id="PF15024">
    <property type="entry name" value="Glyco_transf_18"/>
    <property type="match status" value="1"/>
</dbReference>
<proteinExistence type="predicted"/>
<evidence type="ECO:0000259" key="1">
    <source>
        <dbReference type="Pfam" id="PF15024"/>
    </source>
</evidence>
<organism evidence="2 3">
    <name type="scientific">Hohenbuehelia grisea</name>
    <dbReference type="NCBI Taxonomy" id="104357"/>
    <lineage>
        <taxon>Eukaryota</taxon>
        <taxon>Fungi</taxon>
        <taxon>Dikarya</taxon>
        <taxon>Basidiomycota</taxon>
        <taxon>Agaricomycotina</taxon>
        <taxon>Agaricomycetes</taxon>
        <taxon>Agaricomycetidae</taxon>
        <taxon>Agaricales</taxon>
        <taxon>Pleurotineae</taxon>
        <taxon>Pleurotaceae</taxon>
        <taxon>Hohenbuehelia</taxon>
    </lineage>
</organism>
<sequence>MALMKLNRWRITLCLVCAILPTLILLQFDAPSLANSLHSFTLPFISTTDPSFGHSLGSSSSNLSSTITKPLHEEQVLQPIVNNNVTYPRILFNRTHSHYAALAQQQLARLKANESKVLSESMEWNKDQLQSLIAYLSEAEVNPDYVPPRVVLTSWHWVPCAYGGCTTGEVQWIRPLIRIMKKHKIFYLFSFWEHFVKDFKLLGDDLITHTWVDDEHLVWCFVNTEDCLRSATNPDGVPPWKLFAFTFWGSKPNSDKWLSGSEPWSFNPLGSEWNLVPYQMPEKQYFLGYHYQGCQTLRAIPYSERDNRVVVLAKLSNYYHNFPAFDPKTFYYNLQQHTGFDIISNANKEEGYPVPDGLRSVGLVPPDEYDRLLANAKALLGIGKPIISPTPYASLCRGVPVILPYNGRYVMKHNNKTCGPTPAPDDWCGFIEDTHQHGPASAIGPPYVYTVDVNAPQEEILKVIDTAIKTHIEPFEAPEMRYQVVEARVLDYFAIDWQFYAEEKLRSESNFSEIKQPLVLPDFLERWAKSHDDPSLKKSPS</sequence>
<feature type="domain" description="Glycosyltransferase family 18 catalytic" evidence="1">
    <location>
        <begin position="298"/>
        <end position="491"/>
    </location>
</feature>
<evidence type="ECO:0000313" key="3">
    <source>
        <dbReference type="Proteomes" id="UP001556367"/>
    </source>
</evidence>
<keyword evidence="3" id="KW-1185">Reference proteome</keyword>
<name>A0ABR3IV95_9AGAR</name>
<protein>
    <recommendedName>
        <fullName evidence="1">Glycosyltransferase family 18 catalytic domain-containing protein</fullName>
    </recommendedName>
</protein>
<dbReference type="Proteomes" id="UP001556367">
    <property type="component" value="Unassembled WGS sequence"/>
</dbReference>
<dbReference type="EMBL" id="JASNQZ010000015">
    <property type="protein sequence ID" value="KAL0947212.1"/>
    <property type="molecule type" value="Genomic_DNA"/>
</dbReference>
<accession>A0ABR3IV95</accession>